<sequence length="98" mass="11285">MASNKFVCSRCEFGTKYDYFGDKPKFAGNIMLMEEAYVMKDPFTEDNRCIILGSHCFSCKKSVCVSQDCSLFYSKRFCLLCVEKHLGEFPSEIQMVKT</sequence>
<dbReference type="EnsemblMetazoa" id="CapteT102709">
    <property type="protein sequence ID" value="CapteP102709"/>
    <property type="gene ID" value="CapteG102709"/>
</dbReference>
<feature type="domain" description="Cysteine-rich DPF motif" evidence="3">
    <location>
        <begin position="6"/>
        <end position="95"/>
    </location>
</feature>
<dbReference type="AlphaFoldDB" id="R7TDI5"/>
<dbReference type="PANTHER" id="PTHR31849">
    <property type="entry name" value="CYSTEINE-RICH PDF MOTIF DOMAIN-CONTAINING PROTEIN 1"/>
    <property type="match status" value="1"/>
</dbReference>
<dbReference type="Pfam" id="PF10170">
    <property type="entry name" value="C6_DPF"/>
    <property type="match status" value="1"/>
</dbReference>
<dbReference type="EMBL" id="AMQN01014800">
    <property type="status" value="NOT_ANNOTATED_CDS"/>
    <property type="molecule type" value="Genomic_DNA"/>
</dbReference>
<keyword evidence="6" id="KW-1185">Reference proteome</keyword>
<protein>
    <recommendedName>
        <fullName evidence="2">Cysteine-rich DPF motif domain-containing protein 1</fullName>
    </recommendedName>
</protein>
<evidence type="ECO:0000313" key="4">
    <source>
        <dbReference type="EMBL" id="ELT89552.1"/>
    </source>
</evidence>
<evidence type="ECO:0000313" key="5">
    <source>
        <dbReference type="EnsemblMetazoa" id="CapteP102709"/>
    </source>
</evidence>
<gene>
    <name evidence="4" type="ORF">CAPTEDRAFT_102709</name>
</gene>
<reference evidence="4 6" key="2">
    <citation type="journal article" date="2013" name="Nature">
        <title>Insights into bilaterian evolution from three spiralian genomes.</title>
        <authorList>
            <person name="Simakov O."/>
            <person name="Marletaz F."/>
            <person name="Cho S.J."/>
            <person name="Edsinger-Gonzales E."/>
            <person name="Havlak P."/>
            <person name="Hellsten U."/>
            <person name="Kuo D.H."/>
            <person name="Larsson T."/>
            <person name="Lv J."/>
            <person name="Arendt D."/>
            <person name="Savage R."/>
            <person name="Osoegawa K."/>
            <person name="de Jong P."/>
            <person name="Grimwood J."/>
            <person name="Chapman J.A."/>
            <person name="Shapiro H."/>
            <person name="Aerts A."/>
            <person name="Otillar R.P."/>
            <person name="Terry A.Y."/>
            <person name="Boore J.L."/>
            <person name="Grigoriev I.V."/>
            <person name="Lindberg D.R."/>
            <person name="Seaver E.C."/>
            <person name="Weisblat D.A."/>
            <person name="Putnam N.H."/>
            <person name="Rokhsar D.S."/>
        </authorList>
    </citation>
    <scope>NUCLEOTIDE SEQUENCE</scope>
    <source>
        <strain evidence="4 6">I ESC-2004</strain>
    </source>
</reference>
<evidence type="ECO:0000313" key="6">
    <source>
        <dbReference type="Proteomes" id="UP000014760"/>
    </source>
</evidence>
<dbReference type="EMBL" id="KB311304">
    <property type="protein sequence ID" value="ELT89552.1"/>
    <property type="molecule type" value="Genomic_DNA"/>
</dbReference>
<dbReference type="Proteomes" id="UP000014760">
    <property type="component" value="Unassembled WGS sequence"/>
</dbReference>
<dbReference type="InterPro" id="IPR018785">
    <property type="entry name" value="CDPF1_dom"/>
</dbReference>
<dbReference type="FunCoup" id="R7TDI5">
    <property type="interactions" value="8"/>
</dbReference>
<dbReference type="HOGENOM" id="CLU_138011_0_0_1"/>
<name>R7TDI5_CAPTE</name>
<evidence type="ECO:0000259" key="3">
    <source>
        <dbReference type="Pfam" id="PF10170"/>
    </source>
</evidence>
<dbReference type="InterPro" id="IPR042426">
    <property type="entry name" value="CDPF1"/>
</dbReference>
<reference evidence="6" key="1">
    <citation type="submission" date="2012-12" db="EMBL/GenBank/DDBJ databases">
        <authorList>
            <person name="Hellsten U."/>
            <person name="Grimwood J."/>
            <person name="Chapman J.A."/>
            <person name="Shapiro H."/>
            <person name="Aerts A."/>
            <person name="Otillar R.P."/>
            <person name="Terry A.Y."/>
            <person name="Boore J.L."/>
            <person name="Simakov O."/>
            <person name="Marletaz F."/>
            <person name="Cho S.-J."/>
            <person name="Edsinger-Gonzales E."/>
            <person name="Havlak P."/>
            <person name="Kuo D.-H."/>
            <person name="Larsson T."/>
            <person name="Lv J."/>
            <person name="Arendt D."/>
            <person name="Savage R."/>
            <person name="Osoegawa K."/>
            <person name="de Jong P."/>
            <person name="Lindberg D.R."/>
            <person name="Seaver E.C."/>
            <person name="Weisblat D.A."/>
            <person name="Putnam N.H."/>
            <person name="Grigoriev I.V."/>
            <person name="Rokhsar D.S."/>
        </authorList>
    </citation>
    <scope>NUCLEOTIDE SEQUENCE</scope>
    <source>
        <strain evidence="6">I ESC-2004</strain>
    </source>
</reference>
<dbReference type="PRINTS" id="PR01995">
    <property type="entry name" value="UPF0595"/>
</dbReference>
<organism evidence="4">
    <name type="scientific">Capitella teleta</name>
    <name type="common">Polychaete worm</name>
    <dbReference type="NCBI Taxonomy" id="283909"/>
    <lineage>
        <taxon>Eukaryota</taxon>
        <taxon>Metazoa</taxon>
        <taxon>Spiralia</taxon>
        <taxon>Lophotrochozoa</taxon>
        <taxon>Annelida</taxon>
        <taxon>Polychaeta</taxon>
        <taxon>Sedentaria</taxon>
        <taxon>Scolecida</taxon>
        <taxon>Capitellidae</taxon>
        <taxon>Capitella</taxon>
    </lineage>
</organism>
<evidence type="ECO:0000256" key="2">
    <source>
        <dbReference type="ARBA" id="ARBA00014801"/>
    </source>
</evidence>
<proteinExistence type="inferred from homology"/>
<dbReference type="OMA" id="CRRAVCH"/>
<dbReference type="PANTHER" id="PTHR31849:SF1">
    <property type="entry name" value="CYSTEINE-RICH DPF MOTIF DOMAIN-CONTAINING PROTEIN 1"/>
    <property type="match status" value="1"/>
</dbReference>
<dbReference type="OrthoDB" id="191995at2759"/>
<dbReference type="STRING" id="283909.R7TDI5"/>
<comment type="similarity">
    <text evidence="1">Belongs to the CDPF1 family.</text>
</comment>
<reference evidence="5" key="3">
    <citation type="submission" date="2015-06" db="UniProtKB">
        <authorList>
            <consortium name="EnsemblMetazoa"/>
        </authorList>
    </citation>
    <scope>IDENTIFICATION</scope>
</reference>
<accession>R7TDI5</accession>
<evidence type="ECO:0000256" key="1">
    <source>
        <dbReference type="ARBA" id="ARBA00007917"/>
    </source>
</evidence>